<comment type="caution">
    <text evidence="2">The sequence shown here is derived from an EMBL/GenBank/DDBJ whole genome shotgun (WGS) entry which is preliminary data.</text>
</comment>
<dbReference type="EMBL" id="QEXO01000001">
    <property type="protein sequence ID" value="PWE16104.1"/>
    <property type="molecule type" value="Genomic_DNA"/>
</dbReference>
<dbReference type="Proteomes" id="UP000245216">
    <property type="component" value="Unassembled WGS sequence"/>
</dbReference>
<dbReference type="InterPro" id="IPR021356">
    <property type="entry name" value="Integr_conj_element_PFL4702"/>
</dbReference>
<dbReference type="GeneID" id="94039774"/>
<keyword evidence="1" id="KW-1133">Transmembrane helix</keyword>
<evidence type="ECO:0000313" key="3">
    <source>
        <dbReference type="Proteomes" id="UP000245216"/>
    </source>
</evidence>
<keyword evidence="1" id="KW-0472">Membrane</keyword>
<dbReference type="AlphaFoldDB" id="A0A2U2BQ18"/>
<proteinExistence type="predicted"/>
<sequence>MTTLNALLAAPRAGWQKAKRYFAQAALIPAVALLSSPAMAALPTMPTPGSGIDGAQVADGDWLGAMGAYWKQGITILAMIFVGYFFLKVVMGAITKWTQYTRGQADIADLKEYVITGGVLAIALVALATYAIATLG</sequence>
<protein>
    <submittedName>
        <fullName evidence="2">DUF2976 domain-containing protein</fullName>
    </submittedName>
</protein>
<reference evidence="2 3" key="2">
    <citation type="submission" date="2018-05" db="EMBL/GenBank/DDBJ databases">
        <authorList>
            <person name="Lanie J.A."/>
            <person name="Ng W.-L."/>
            <person name="Kazmierczak K.M."/>
            <person name="Andrzejewski T.M."/>
            <person name="Davidsen T.M."/>
            <person name="Wayne K.J."/>
            <person name="Tettelin H."/>
            <person name="Glass J.I."/>
            <person name="Rusch D."/>
            <person name="Podicherti R."/>
            <person name="Tsui H.-C.T."/>
            <person name="Winkler M.E."/>
        </authorList>
    </citation>
    <scope>NUCLEOTIDE SEQUENCE [LARGE SCALE GENOMIC DNA]</scope>
    <source>
        <strain evidence="2 3">YBY</strain>
    </source>
</reference>
<dbReference type="STRING" id="511.UZ73_18905"/>
<reference evidence="2 3" key="1">
    <citation type="submission" date="2018-05" db="EMBL/GenBank/DDBJ databases">
        <title>Genome Sequence of an Efficient Indole-Degrading Bacterium, Alcaligenes sp.YBY.</title>
        <authorList>
            <person name="Yang B."/>
        </authorList>
    </citation>
    <scope>NUCLEOTIDE SEQUENCE [LARGE SCALE GENOMIC DNA]</scope>
    <source>
        <strain evidence="2 3">YBY</strain>
    </source>
</reference>
<feature type="transmembrane region" description="Helical" evidence="1">
    <location>
        <begin position="21"/>
        <end position="42"/>
    </location>
</feature>
<organism evidence="2 3">
    <name type="scientific">Alcaligenes faecalis</name>
    <dbReference type="NCBI Taxonomy" id="511"/>
    <lineage>
        <taxon>Bacteria</taxon>
        <taxon>Pseudomonadati</taxon>
        <taxon>Pseudomonadota</taxon>
        <taxon>Betaproteobacteria</taxon>
        <taxon>Burkholderiales</taxon>
        <taxon>Alcaligenaceae</taxon>
        <taxon>Alcaligenes</taxon>
    </lineage>
</organism>
<dbReference type="Pfam" id="PF11190">
    <property type="entry name" value="DUF2976"/>
    <property type="match status" value="1"/>
</dbReference>
<keyword evidence="1" id="KW-0812">Transmembrane</keyword>
<name>A0A2U2BQ18_ALCFA</name>
<dbReference type="RefSeq" id="WP_009454031.1">
    <property type="nucleotide sequence ID" value="NZ_JANKKY010000011.1"/>
</dbReference>
<evidence type="ECO:0000256" key="1">
    <source>
        <dbReference type="SAM" id="Phobius"/>
    </source>
</evidence>
<accession>A0A2U2BQ18</accession>
<evidence type="ECO:0000313" key="2">
    <source>
        <dbReference type="EMBL" id="PWE16104.1"/>
    </source>
</evidence>
<feature type="transmembrane region" description="Helical" evidence="1">
    <location>
        <begin position="112"/>
        <end position="133"/>
    </location>
</feature>
<gene>
    <name evidence="2" type="ORF">DF183_05105</name>
</gene>
<feature type="transmembrane region" description="Helical" evidence="1">
    <location>
        <begin position="69"/>
        <end position="91"/>
    </location>
</feature>